<accession>A0ABZ1FQR8</accession>
<evidence type="ECO:0000259" key="4">
    <source>
        <dbReference type="PROSITE" id="PS51186"/>
    </source>
</evidence>
<dbReference type="Proteomes" id="UP001344251">
    <property type="component" value="Chromosome"/>
</dbReference>
<dbReference type="CDD" id="cd04301">
    <property type="entry name" value="NAT_SF"/>
    <property type="match status" value="1"/>
</dbReference>
<dbReference type="InterPro" id="IPR000182">
    <property type="entry name" value="GNAT_dom"/>
</dbReference>
<dbReference type="PROSITE" id="PS51186">
    <property type="entry name" value="GNAT"/>
    <property type="match status" value="1"/>
</dbReference>
<feature type="domain" description="N-acetyltransferase" evidence="4">
    <location>
        <begin position="5"/>
        <end position="159"/>
    </location>
</feature>
<keyword evidence="6" id="KW-1185">Reference proteome</keyword>
<dbReference type="Gene3D" id="3.40.630.30">
    <property type="match status" value="1"/>
</dbReference>
<dbReference type="PANTHER" id="PTHR43877:SF2">
    <property type="entry name" value="AMINOALKYLPHOSPHONATE N-ACETYLTRANSFERASE-RELATED"/>
    <property type="match status" value="1"/>
</dbReference>
<sequence length="180" mass="19653">MGTSVTISAATDQDAEQILKLQYLCYQQEAALYDDYAIEPLTQTLQALRTELGEACVVVARLGEEVVGSVRGTVDEDGTARIAKLIVHPRMQRHGLGGRLLDALEQRLAAERSVTGFRLFTGHRSEGNLRLYRSHGYLPVGTEQLTSRLSVVTLEKELRQETAAVGTPPGRSQGEFAAQA</sequence>
<dbReference type="RefSeq" id="WP_326622023.1">
    <property type="nucleotide sequence ID" value="NZ_CP109106.1"/>
</dbReference>
<evidence type="ECO:0000313" key="6">
    <source>
        <dbReference type="Proteomes" id="UP001344251"/>
    </source>
</evidence>
<reference evidence="5 6" key="1">
    <citation type="submission" date="2022-10" db="EMBL/GenBank/DDBJ databases">
        <title>The complete genomes of actinobacterial strains from the NBC collection.</title>
        <authorList>
            <person name="Joergensen T.S."/>
            <person name="Alvarez Arevalo M."/>
            <person name="Sterndorff E.B."/>
            <person name="Faurdal D."/>
            <person name="Vuksanovic O."/>
            <person name="Mourched A.-S."/>
            <person name="Charusanti P."/>
            <person name="Shaw S."/>
            <person name="Blin K."/>
            <person name="Weber T."/>
        </authorList>
    </citation>
    <scope>NUCLEOTIDE SEQUENCE [LARGE SCALE GENOMIC DNA]</scope>
    <source>
        <strain evidence="5 6">NBC 01774</strain>
    </source>
</reference>
<evidence type="ECO:0000256" key="3">
    <source>
        <dbReference type="SAM" id="MobiDB-lite"/>
    </source>
</evidence>
<dbReference type="InterPro" id="IPR050832">
    <property type="entry name" value="Bact_Acetyltransf"/>
</dbReference>
<proteinExistence type="predicted"/>
<keyword evidence="1" id="KW-0808">Transferase</keyword>
<evidence type="ECO:0000313" key="5">
    <source>
        <dbReference type="EMBL" id="WSB72317.1"/>
    </source>
</evidence>
<gene>
    <name evidence="5" type="ORF">OG863_32610</name>
</gene>
<feature type="region of interest" description="Disordered" evidence="3">
    <location>
        <begin position="160"/>
        <end position="180"/>
    </location>
</feature>
<dbReference type="InterPro" id="IPR016181">
    <property type="entry name" value="Acyl_CoA_acyltransferase"/>
</dbReference>
<dbReference type="SUPFAM" id="SSF55729">
    <property type="entry name" value="Acyl-CoA N-acyltransferases (Nat)"/>
    <property type="match status" value="1"/>
</dbReference>
<organism evidence="5 6">
    <name type="scientific">Streptomyces decoyicus</name>
    <dbReference type="NCBI Taxonomy" id="249567"/>
    <lineage>
        <taxon>Bacteria</taxon>
        <taxon>Bacillati</taxon>
        <taxon>Actinomycetota</taxon>
        <taxon>Actinomycetes</taxon>
        <taxon>Kitasatosporales</taxon>
        <taxon>Streptomycetaceae</taxon>
        <taxon>Streptomyces</taxon>
    </lineage>
</organism>
<name>A0ABZ1FQR8_9ACTN</name>
<evidence type="ECO:0000256" key="1">
    <source>
        <dbReference type="ARBA" id="ARBA00022679"/>
    </source>
</evidence>
<protein>
    <submittedName>
        <fullName evidence="5">GNAT family N-acetyltransferase</fullName>
    </submittedName>
</protein>
<evidence type="ECO:0000256" key="2">
    <source>
        <dbReference type="ARBA" id="ARBA00023315"/>
    </source>
</evidence>
<dbReference type="EMBL" id="CP109106">
    <property type="protein sequence ID" value="WSB72317.1"/>
    <property type="molecule type" value="Genomic_DNA"/>
</dbReference>
<dbReference type="Pfam" id="PF00583">
    <property type="entry name" value="Acetyltransf_1"/>
    <property type="match status" value="1"/>
</dbReference>
<dbReference type="PANTHER" id="PTHR43877">
    <property type="entry name" value="AMINOALKYLPHOSPHONATE N-ACETYLTRANSFERASE-RELATED-RELATED"/>
    <property type="match status" value="1"/>
</dbReference>
<keyword evidence="2" id="KW-0012">Acyltransferase</keyword>